<name>A0A438BUS4_VITVI</name>
<dbReference type="CDD" id="cd09272">
    <property type="entry name" value="RNase_HI_RT_Ty1"/>
    <property type="match status" value="1"/>
</dbReference>
<accession>A0A438BUS4</accession>
<comment type="caution">
    <text evidence="2">The sequence shown here is derived from an EMBL/GenBank/DDBJ whole genome shotgun (WGS) entry which is preliminary data.</text>
</comment>
<feature type="domain" description="Retrotransposon Copia-like N-terminal" evidence="1">
    <location>
        <begin position="33"/>
        <end position="77"/>
    </location>
</feature>
<dbReference type="InterPro" id="IPR029472">
    <property type="entry name" value="Copia-like_N"/>
</dbReference>
<evidence type="ECO:0000259" key="1">
    <source>
        <dbReference type="Pfam" id="PF14244"/>
    </source>
</evidence>
<organism evidence="2 3">
    <name type="scientific">Vitis vinifera</name>
    <name type="common">Grape</name>
    <dbReference type="NCBI Taxonomy" id="29760"/>
    <lineage>
        <taxon>Eukaryota</taxon>
        <taxon>Viridiplantae</taxon>
        <taxon>Streptophyta</taxon>
        <taxon>Embryophyta</taxon>
        <taxon>Tracheophyta</taxon>
        <taxon>Spermatophyta</taxon>
        <taxon>Magnoliopsida</taxon>
        <taxon>eudicotyledons</taxon>
        <taxon>Gunneridae</taxon>
        <taxon>Pentapetalae</taxon>
        <taxon>rosids</taxon>
        <taxon>Vitales</taxon>
        <taxon>Vitaceae</taxon>
        <taxon>Viteae</taxon>
        <taxon>Vitis</taxon>
    </lineage>
</organism>
<evidence type="ECO:0000313" key="3">
    <source>
        <dbReference type="Proteomes" id="UP000288805"/>
    </source>
</evidence>
<dbReference type="PANTHER" id="PTHR11439">
    <property type="entry name" value="GAG-POL-RELATED RETROTRANSPOSON"/>
    <property type="match status" value="1"/>
</dbReference>
<dbReference type="PANTHER" id="PTHR11439:SF440">
    <property type="entry name" value="INTEGRASE CATALYTIC DOMAIN-CONTAINING PROTEIN"/>
    <property type="match status" value="1"/>
</dbReference>
<dbReference type="EMBL" id="QGNW01002612">
    <property type="protein sequence ID" value="RVW14723.1"/>
    <property type="molecule type" value="Genomic_DNA"/>
</dbReference>
<dbReference type="Pfam" id="PF14244">
    <property type="entry name" value="Retrotran_gag_3"/>
    <property type="match status" value="1"/>
</dbReference>
<sequence length="588" mass="67479">MDVLSRMVVNAKDREILEGFLAGKDKRRPTTLESHSVQITTIHLNGDNFLRWFQSVRMYIRGRGKMGYLTGEKKAPAVDDPNYAMWDAKNSMIFELTLKLGEIRQGEDNVTKYFNSLKRIWQDLDLFNTYEWKSAEDGRHHKKTMEDNWIFKFLAGLVEFDERKSDERPRVWCDFCNKPRHTYENCWKIHGKPMNWKGKTGDKLGRAIIPTTNEAETSPSPLTNGASSCTTEIQLNIWMPTKILQYTTPLECLKKVTLIIPAPIHTSSSPITDLSLPSHFDPSPEISAPEPGLGLAPVVPTQDLDLRLPTALRKETRVCTKHPIAKYISYSNLSDNYRALQIFQNLWSKEGIFVNQWKYVLDLLDETSMLGSKPAETPIEPNVKLQPTKAKNFMHAPGPEHFEVVYRILRYLKGTPGRGLLFKSRGHLQIETYNNADWARSIVDRRSTSRYCSFVGGNLVTWRSKKHNVVARSSAEAEFRAVAHGIREIMWIRRLLEELKMTGSSPMKLYCDNKAAISVAHNPVLHDHTKHVEVDKHFIKEKVDNGLVCMTYIPTEEQVTDVFTKGLHKRQFDFLVGKLAMEDIFKPT</sequence>
<dbReference type="AlphaFoldDB" id="A0A438BUS4"/>
<protein>
    <submittedName>
        <fullName evidence="2">Retrovirus-related Pol polyprotein from transposon RE1</fullName>
    </submittedName>
</protein>
<dbReference type="Proteomes" id="UP000288805">
    <property type="component" value="Unassembled WGS sequence"/>
</dbReference>
<reference evidence="2 3" key="1">
    <citation type="journal article" date="2018" name="PLoS Genet.">
        <title>Population sequencing reveals clonal diversity and ancestral inbreeding in the grapevine cultivar Chardonnay.</title>
        <authorList>
            <person name="Roach M.J."/>
            <person name="Johnson D.L."/>
            <person name="Bohlmann J."/>
            <person name="van Vuuren H.J."/>
            <person name="Jones S.J."/>
            <person name="Pretorius I.S."/>
            <person name="Schmidt S.A."/>
            <person name="Borneman A.R."/>
        </authorList>
    </citation>
    <scope>NUCLEOTIDE SEQUENCE [LARGE SCALE GENOMIC DNA]</scope>
    <source>
        <strain evidence="3">cv. Chardonnay</strain>
        <tissue evidence="2">Leaf</tissue>
    </source>
</reference>
<proteinExistence type="predicted"/>
<gene>
    <name evidence="2" type="primary">RE1_2963</name>
    <name evidence="2" type="ORF">CK203_092621</name>
</gene>
<dbReference type="InterPro" id="IPR043502">
    <property type="entry name" value="DNA/RNA_pol_sf"/>
</dbReference>
<evidence type="ECO:0000313" key="2">
    <source>
        <dbReference type="EMBL" id="RVW14723.1"/>
    </source>
</evidence>
<dbReference type="SUPFAM" id="SSF56672">
    <property type="entry name" value="DNA/RNA polymerases"/>
    <property type="match status" value="1"/>
</dbReference>